<dbReference type="Pfam" id="PF00263">
    <property type="entry name" value="Secretin"/>
    <property type="match status" value="1"/>
</dbReference>
<evidence type="ECO:0000259" key="2">
    <source>
        <dbReference type="Pfam" id="PF00263"/>
    </source>
</evidence>
<dbReference type="PATRIC" id="fig|1215343.11.peg.1326"/>
<dbReference type="AlphaFoldDB" id="L0EY16"/>
<dbReference type="PANTHER" id="PTHR30332:SF17">
    <property type="entry name" value="TYPE IV PILIATION SYSTEM PROTEIN DR_0774-RELATED"/>
    <property type="match status" value="1"/>
</dbReference>
<dbReference type="InterPro" id="IPR004846">
    <property type="entry name" value="T2SS/T3SS_dom"/>
</dbReference>
<dbReference type="Proteomes" id="UP000010799">
    <property type="component" value="Chromosome"/>
</dbReference>
<evidence type="ECO:0000256" key="1">
    <source>
        <dbReference type="RuleBase" id="RU004003"/>
    </source>
</evidence>
<dbReference type="InterPro" id="IPR050810">
    <property type="entry name" value="Bact_Secretion_Sys_Channel"/>
</dbReference>
<dbReference type="Pfam" id="PF13629">
    <property type="entry name" value="T2SS-T3SS_pil_N"/>
    <property type="match status" value="1"/>
</dbReference>
<dbReference type="eggNOG" id="COG4964">
    <property type="taxonomic scope" value="Bacteria"/>
</dbReference>
<comment type="similarity">
    <text evidence="1">Belongs to the bacterial secretin family.</text>
</comment>
<dbReference type="PRINTS" id="PR00811">
    <property type="entry name" value="BCTERIALGSPD"/>
</dbReference>
<dbReference type="HOGENOM" id="CLU_017952_2_0_5"/>
<evidence type="ECO:0000259" key="3">
    <source>
        <dbReference type="Pfam" id="PF13629"/>
    </source>
</evidence>
<dbReference type="PANTHER" id="PTHR30332">
    <property type="entry name" value="PROBABLE GENERAL SECRETION PATHWAY PROTEIN D"/>
    <property type="match status" value="1"/>
</dbReference>
<evidence type="ECO:0000313" key="4">
    <source>
        <dbReference type="EMBL" id="AGA65276.1"/>
    </source>
</evidence>
<dbReference type="InterPro" id="IPR004845">
    <property type="entry name" value="T2SS_GspD_CS"/>
</dbReference>
<dbReference type="KEGG" id="lcc:B488_12840"/>
<gene>
    <name evidence="4" type="ordered locus">B488_12840</name>
</gene>
<dbReference type="PROSITE" id="PS00875">
    <property type="entry name" value="T2SP_D"/>
    <property type="match status" value="1"/>
</dbReference>
<feature type="domain" description="Type II/III secretion system secretin-like" evidence="2">
    <location>
        <begin position="259"/>
        <end position="419"/>
    </location>
</feature>
<protein>
    <submittedName>
        <fullName evidence="4">Type II/IV secretion system secretin RcpA/CpaC, Flp pilus assembly</fullName>
    </submittedName>
</protein>
<organism evidence="4 5">
    <name type="scientific">Liberibacter crescens (strain BT-1)</name>
    <dbReference type="NCBI Taxonomy" id="1215343"/>
    <lineage>
        <taxon>Bacteria</taxon>
        <taxon>Pseudomonadati</taxon>
        <taxon>Pseudomonadota</taxon>
        <taxon>Alphaproteobacteria</taxon>
        <taxon>Hyphomicrobiales</taxon>
        <taxon>Rhizobiaceae</taxon>
        <taxon>Liberibacter</taxon>
    </lineage>
</organism>
<dbReference type="EMBL" id="CP003789">
    <property type="protein sequence ID" value="AGA65276.1"/>
    <property type="molecule type" value="Genomic_DNA"/>
</dbReference>
<reference evidence="4 5" key="1">
    <citation type="journal article" date="2012" name="Stand. Genomic Sci.">
        <title>Complete genome sequence of Liberibacter crescens BT-1.</title>
        <authorList>
            <person name="Leonard M.T."/>
            <person name="Fagen J.R."/>
            <person name="Davis-Richardson A.G."/>
            <person name="Davis M.J."/>
            <person name="Triplett E.W."/>
        </authorList>
    </citation>
    <scope>NUCLEOTIDE SEQUENCE [LARGE SCALE GENOMIC DNA]</scope>
    <source>
        <strain evidence="4 5">BT-1</strain>
    </source>
</reference>
<dbReference type="InterPro" id="IPR032789">
    <property type="entry name" value="T2SS-T3SS_pil_N"/>
</dbReference>
<proteinExistence type="inferred from homology"/>
<sequence>MGIFFAQADNFYNNNSVIRVRLSEIGRDKNISVGLYKALVITFPDDIVDVLVSDPKKADVVTRSSRMIYLFGKEVGQASVFVFGANGKELLNMNVKIERDIGNLEANLRRFIPDSNISTEIVSDNIVLHGTVRTIQDSQKAVDLANAFIKGGEATTQTASAGQSLSLQEDRRVSTVVNLLDIEGEDQVTLKITVAEVRREILKQIGFTNSLTRSASSLGHKLSSFSALGLTEGSSGQQETLINIGGVAGHYSLESALRALEQARVIRTLAEPTLTAVSGQSASFRSGGERLYPTVDKNGTTNFQTREFGVLLNFTPTVLAPGRISLRIQTEVSEPVTPNAIATASTPPEFRTRRTETTVELPSGGSIALAGLIKSETQHGTLGVPVLSQIPILGALFRNKSLDRNETETVIIATPYLVKPVSRNSLSRPDDNFTLESDPTSFFLNRVHKVYRSGMDIPKAQRPYQGTIGFIYK</sequence>
<evidence type="ECO:0000313" key="5">
    <source>
        <dbReference type="Proteomes" id="UP000010799"/>
    </source>
</evidence>
<feature type="domain" description="Pilus formation protein N-terminal" evidence="3">
    <location>
        <begin position="31"/>
        <end position="97"/>
    </location>
</feature>
<dbReference type="STRING" id="1215343.B488_12840"/>
<dbReference type="GO" id="GO:0009306">
    <property type="term" value="P:protein secretion"/>
    <property type="evidence" value="ECO:0007669"/>
    <property type="project" value="InterPro"/>
</dbReference>
<dbReference type="GO" id="GO:0015627">
    <property type="term" value="C:type II protein secretion system complex"/>
    <property type="evidence" value="ECO:0007669"/>
    <property type="project" value="TreeGrafter"/>
</dbReference>
<name>L0EY16_LIBCB</name>
<keyword evidence="5" id="KW-1185">Reference proteome</keyword>
<accession>L0EY16</accession>
<dbReference type="InterPro" id="IPR001775">
    <property type="entry name" value="GspD/PilQ"/>
</dbReference>